<protein>
    <submittedName>
        <fullName evidence="2">Uncharacterized protein</fullName>
    </submittedName>
</protein>
<dbReference type="AlphaFoldDB" id="A0A426ZGV5"/>
<evidence type="ECO:0000313" key="3">
    <source>
        <dbReference type="Proteomes" id="UP000287651"/>
    </source>
</evidence>
<name>A0A426ZGV5_ENSVE</name>
<sequence>MLQRTSSNSIKPSLSSLPDLNPSFPNLHPLPSQPQISRSFAENFVEKLLFLRRQFYFCEDSIYRSQPSPTSPKPLLPSIPDLKSPSLTFIHLHLSPKTPPNHSKNSTKPQPQPHPKQPQKPQPSTFDLPTFQPPNLPYPFNRSTHLSLHNAVSSDLSLPSSLMQPAAIPCSTNATSSSPSLSSVFIAAQQSFAANCLDRGQHQSEHDQQRSLAPYRHCPPLQQPCTLLPRLPPIAAAPLLQPTPPAATKSHRSRSRSRRRCCPLLPPPSLLPPDSDPSAAIFQQISVT</sequence>
<evidence type="ECO:0000313" key="2">
    <source>
        <dbReference type="EMBL" id="RRT63220.1"/>
    </source>
</evidence>
<evidence type="ECO:0000256" key="1">
    <source>
        <dbReference type="SAM" id="MobiDB-lite"/>
    </source>
</evidence>
<feature type="region of interest" description="Disordered" evidence="1">
    <location>
        <begin position="236"/>
        <end position="278"/>
    </location>
</feature>
<dbReference type="EMBL" id="AMZH03006676">
    <property type="protein sequence ID" value="RRT63220.1"/>
    <property type="molecule type" value="Genomic_DNA"/>
</dbReference>
<gene>
    <name evidence="2" type="ORF">B296_00042838</name>
</gene>
<accession>A0A426ZGV5</accession>
<feature type="compositionally biased region" description="Pro residues" evidence="1">
    <location>
        <begin position="264"/>
        <end position="275"/>
    </location>
</feature>
<feature type="region of interest" description="Disordered" evidence="1">
    <location>
        <begin position="92"/>
        <end position="134"/>
    </location>
</feature>
<comment type="caution">
    <text evidence="2">The sequence shown here is derived from an EMBL/GenBank/DDBJ whole genome shotgun (WGS) entry which is preliminary data.</text>
</comment>
<proteinExistence type="predicted"/>
<dbReference type="Proteomes" id="UP000287651">
    <property type="component" value="Unassembled WGS sequence"/>
</dbReference>
<reference evidence="2 3" key="1">
    <citation type="journal article" date="2014" name="Agronomy (Basel)">
        <title>A Draft Genome Sequence for Ensete ventricosum, the Drought-Tolerant Tree Against Hunger.</title>
        <authorList>
            <person name="Harrison J."/>
            <person name="Moore K.A."/>
            <person name="Paszkiewicz K."/>
            <person name="Jones T."/>
            <person name="Grant M."/>
            <person name="Ambacheew D."/>
            <person name="Muzemil S."/>
            <person name="Studholme D.J."/>
        </authorList>
    </citation>
    <scope>NUCLEOTIDE SEQUENCE [LARGE SCALE GENOMIC DNA]</scope>
</reference>
<feature type="compositionally biased region" description="Pro residues" evidence="1">
    <location>
        <begin position="110"/>
        <end position="121"/>
    </location>
</feature>
<feature type="compositionally biased region" description="Basic residues" evidence="1">
    <location>
        <begin position="249"/>
        <end position="261"/>
    </location>
</feature>
<organism evidence="2 3">
    <name type="scientific">Ensete ventricosum</name>
    <name type="common">Abyssinian banana</name>
    <name type="synonym">Musa ensete</name>
    <dbReference type="NCBI Taxonomy" id="4639"/>
    <lineage>
        <taxon>Eukaryota</taxon>
        <taxon>Viridiplantae</taxon>
        <taxon>Streptophyta</taxon>
        <taxon>Embryophyta</taxon>
        <taxon>Tracheophyta</taxon>
        <taxon>Spermatophyta</taxon>
        <taxon>Magnoliopsida</taxon>
        <taxon>Liliopsida</taxon>
        <taxon>Zingiberales</taxon>
        <taxon>Musaceae</taxon>
        <taxon>Ensete</taxon>
    </lineage>
</organism>